<feature type="compositionally biased region" description="Low complexity" evidence="1">
    <location>
        <begin position="361"/>
        <end position="373"/>
    </location>
</feature>
<dbReference type="OrthoDB" id="2687560at2759"/>
<comment type="caution">
    <text evidence="2">The sequence shown here is derived from an EMBL/GenBank/DDBJ whole genome shotgun (WGS) entry which is preliminary data.</text>
</comment>
<gene>
    <name evidence="2" type="ORF">BDP27DRAFT_1400775</name>
</gene>
<evidence type="ECO:0000313" key="3">
    <source>
        <dbReference type="Proteomes" id="UP000772434"/>
    </source>
</evidence>
<sequence>MNQLSQGSGDDFSSGSSMTQERYLRRQWKLFKPHLPRSDSLPDLSLIPPERPLFTCETCNFSNTIIDLCLWCPLPTDSHEQSPRSSYRRRRVSAPALMLCWQSTRQRPEKPHTQTMLTRSNSPSTRPAMSENRNILPRRMLPSVKEDDDLNDHEERVTVAHMSSSAPSDNSTGSHQTGESASCYRSRRTRVADSAAGVGREISSVTSRLAPLDSSRVSASGVRVPAHSRPDIHRAMTDVMPPTPPLRRKKSHLVLHMSAPPASRAPSISVPPSPTARQRPQSQPPSNTPINQTTQRLPITNLAQHRRARSQTHPEWHHEIQLGHPNRPYYTALRKDMSSPLPPSPDTHMVDFASSHPHPQASAFAFAPSSPSSGSCNQSRASSPVFYPGPYPASFSDDSHELSTTDSYTQSQFSSTSVAVPFTPFGVILPPPTDHTTTVTATTTAATGLNHSSPSGIRISSLTSSLKSKFRRNSEQVTMFSKSAEIELRLALAREVGQLRPNDNGYDKGYVYQSGGGIGMMNVKMYLRRLSREVKDFLVVGRRSSI</sequence>
<organism evidence="2 3">
    <name type="scientific">Rhodocollybia butyracea</name>
    <dbReference type="NCBI Taxonomy" id="206335"/>
    <lineage>
        <taxon>Eukaryota</taxon>
        <taxon>Fungi</taxon>
        <taxon>Dikarya</taxon>
        <taxon>Basidiomycota</taxon>
        <taxon>Agaricomycotina</taxon>
        <taxon>Agaricomycetes</taxon>
        <taxon>Agaricomycetidae</taxon>
        <taxon>Agaricales</taxon>
        <taxon>Marasmiineae</taxon>
        <taxon>Omphalotaceae</taxon>
        <taxon>Rhodocollybia</taxon>
    </lineage>
</organism>
<reference evidence="2" key="1">
    <citation type="submission" date="2020-11" db="EMBL/GenBank/DDBJ databases">
        <authorList>
            <consortium name="DOE Joint Genome Institute"/>
            <person name="Ahrendt S."/>
            <person name="Riley R."/>
            <person name="Andreopoulos W."/>
            <person name="Labutti K."/>
            <person name="Pangilinan J."/>
            <person name="Ruiz-Duenas F.J."/>
            <person name="Barrasa J.M."/>
            <person name="Sanchez-Garcia M."/>
            <person name="Camarero S."/>
            <person name="Miyauchi S."/>
            <person name="Serrano A."/>
            <person name="Linde D."/>
            <person name="Babiker R."/>
            <person name="Drula E."/>
            <person name="Ayuso-Fernandez I."/>
            <person name="Pacheco R."/>
            <person name="Padilla G."/>
            <person name="Ferreira P."/>
            <person name="Barriuso J."/>
            <person name="Kellner H."/>
            <person name="Castanera R."/>
            <person name="Alfaro M."/>
            <person name="Ramirez L."/>
            <person name="Pisabarro A.G."/>
            <person name="Kuo A."/>
            <person name="Tritt A."/>
            <person name="Lipzen A."/>
            <person name="He G."/>
            <person name="Yan M."/>
            <person name="Ng V."/>
            <person name="Cullen D."/>
            <person name="Martin F."/>
            <person name="Rosso M.-N."/>
            <person name="Henrissat B."/>
            <person name="Hibbett D."/>
            <person name="Martinez A.T."/>
            <person name="Grigoriev I.V."/>
        </authorList>
    </citation>
    <scope>NUCLEOTIDE SEQUENCE</scope>
    <source>
        <strain evidence="2">AH 40177</strain>
    </source>
</reference>
<dbReference type="AlphaFoldDB" id="A0A9P5Q0G5"/>
<accession>A0A9P5Q0G5</accession>
<feature type="region of interest" description="Disordered" evidence="1">
    <location>
        <begin position="330"/>
        <end position="382"/>
    </location>
</feature>
<name>A0A9P5Q0G5_9AGAR</name>
<feature type="compositionally biased region" description="Polar residues" evidence="1">
    <location>
        <begin position="161"/>
        <end position="180"/>
    </location>
</feature>
<evidence type="ECO:0000313" key="2">
    <source>
        <dbReference type="EMBL" id="KAF9072594.1"/>
    </source>
</evidence>
<feature type="compositionally biased region" description="Polar residues" evidence="1">
    <location>
        <begin position="113"/>
        <end position="133"/>
    </location>
</feature>
<feature type="compositionally biased region" description="Polar residues" evidence="1">
    <location>
        <begin position="288"/>
        <end position="297"/>
    </location>
</feature>
<dbReference type="EMBL" id="JADNRY010000023">
    <property type="protein sequence ID" value="KAF9072594.1"/>
    <property type="molecule type" value="Genomic_DNA"/>
</dbReference>
<feature type="region of interest" description="Disordered" evidence="1">
    <location>
        <begin position="260"/>
        <end position="297"/>
    </location>
</feature>
<protein>
    <submittedName>
        <fullName evidence="2">Uncharacterized protein</fullName>
    </submittedName>
</protein>
<dbReference type="Proteomes" id="UP000772434">
    <property type="component" value="Unassembled WGS sequence"/>
</dbReference>
<proteinExistence type="predicted"/>
<feature type="compositionally biased region" description="Basic and acidic residues" evidence="1">
    <location>
        <begin position="312"/>
        <end position="321"/>
    </location>
</feature>
<feature type="region of interest" description="Disordered" evidence="1">
    <location>
        <begin position="106"/>
        <end position="187"/>
    </location>
</feature>
<feature type="region of interest" description="Disordered" evidence="1">
    <location>
        <begin position="304"/>
        <end position="323"/>
    </location>
</feature>
<evidence type="ECO:0000256" key="1">
    <source>
        <dbReference type="SAM" id="MobiDB-lite"/>
    </source>
</evidence>
<keyword evidence="3" id="KW-1185">Reference proteome</keyword>